<dbReference type="Proteomes" id="UP000316092">
    <property type="component" value="Unassembled WGS sequence"/>
</dbReference>
<dbReference type="InterPro" id="IPR008219">
    <property type="entry name" value="PRODH_bac_arc"/>
</dbReference>
<proteinExistence type="predicted"/>
<dbReference type="PANTHER" id="PTHR13914:SF0">
    <property type="entry name" value="PROLINE DEHYDROGENASE 1, MITOCHONDRIAL"/>
    <property type="match status" value="1"/>
</dbReference>
<feature type="binding site" evidence="10">
    <location>
        <position position="204"/>
    </location>
    <ligand>
        <name>FAD</name>
        <dbReference type="ChEBI" id="CHEBI:57692"/>
    </ligand>
</feature>
<feature type="binding site" evidence="10">
    <location>
        <begin position="190"/>
        <end position="192"/>
    </location>
    <ligand>
        <name>FAD</name>
        <dbReference type="ChEBI" id="CHEBI:57692"/>
    </ligand>
</feature>
<evidence type="ECO:0000256" key="4">
    <source>
        <dbReference type="ARBA" id="ARBA00022741"/>
    </source>
</evidence>
<keyword evidence="4 10" id="KW-0547">Nucleotide-binding</keyword>
<comment type="catalytic activity">
    <reaction evidence="8">
        <text>L-proline + a quinone = (S)-1-pyrroline-5-carboxylate + a quinol + H(+)</text>
        <dbReference type="Rhea" id="RHEA:23784"/>
        <dbReference type="ChEBI" id="CHEBI:15378"/>
        <dbReference type="ChEBI" id="CHEBI:17388"/>
        <dbReference type="ChEBI" id="CHEBI:24646"/>
        <dbReference type="ChEBI" id="CHEBI:60039"/>
        <dbReference type="ChEBI" id="CHEBI:132124"/>
        <dbReference type="EC" id="1.5.5.2"/>
    </reaction>
</comment>
<evidence type="ECO:0000256" key="1">
    <source>
        <dbReference type="ARBA" id="ARBA00004739"/>
    </source>
</evidence>
<feature type="domain" description="Proline dehydrogenase" evidence="11">
    <location>
        <begin position="44"/>
        <end position="303"/>
    </location>
</feature>
<dbReference type="InterPro" id="IPR002872">
    <property type="entry name" value="Proline_DH_dom"/>
</dbReference>
<feature type="binding site" evidence="10">
    <location>
        <position position="136"/>
    </location>
    <ligand>
        <name>FAD</name>
        <dbReference type="ChEBI" id="CHEBI:57692"/>
    </ligand>
</feature>
<dbReference type="EC" id="1.5.5.2" evidence="2"/>
<sequence length="310" mass="34367">MIDQIYRKTVLTVAGNKAVESVMRSRGWGLAQRFVAGHQADDIIQAVKDLQKDGIGGLLDLLGEFVDSPDTANAFAEQILSLVDQAAAAGIQPYITVKLSGLGQGLTVDGEDLGLTNARRILGRAKPYGGFLALDMEDHPRVDVTLAQFRSLVGEFGHHYVGTVLQSYLHRTEKDLADLADLKPNLRIVKGAYLEPESVAMQDKADINASYRRLVYANLKAGNYTNVASHDDGIIDDVKMFVLAHGIPRDQFEFQLLYGVRRDLQKQLASEGYRVRAYIPYGDDWYPYFSRRIAERPSNALFVLRGMFGG</sequence>
<feature type="binding site" evidence="9">
    <location>
        <position position="291"/>
    </location>
    <ligand>
        <name>substrate</name>
    </ligand>
</feature>
<dbReference type="OrthoDB" id="9773461at2"/>
<dbReference type="Gene3D" id="3.20.20.220">
    <property type="match status" value="1"/>
</dbReference>
<evidence type="ECO:0000256" key="5">
    <source>
        <dbReference type="ARBA" id="ARBA00022827"/>
    </source>
</evidence>
<comment type="caution">
    <text evidence="12">The sequence shown here is derived from an EMBL/GenBank/DDBJ whole genome shotgun (WGS) entry which is preliminary data.</text>
</comment>
<dbReference type="UniPathway" id="UPA00261">
    <property type="reaction ID" value="UER00373"/>
</dbReference>
<evidence type="ECO:0000256" key="9">
    <source>
        <dbReference type="PIRSR" id="PIRSR000196-1"/>
    </source>
</evidence>
<feature type="binding site" evidence="9">
    <location>
        <position position="98"/>
    </location>
    <ligand>
        <name>substrate</name>
    </ligand>
</feature>
<evidence type="ECO:0000256" key="6">
    <source>
        <dbReference type="ARBA" id="ARBA00023002"/>
    </source>
</evidence>
<dbReference type="GO" id="GO:0010133">
    <property type="term" value="P:L-proline catabolic process to L-glutamate"/>
    <property type="evidence" value="ECO:0007669"/>
    <property type="project" value="UniProtKB-UniPathway"/>
</dbReference>
<dbReference type="InterPro" id="IPR029041">
    <property type="entry name" value="FAD-linked_oxidoreductase-like"/>
</dbReference>
<dbReference type="GO" id="GO:0000166">
    <property type="term" value="F:nucleotide binding"/>
    <property type="evidence" value="ECO:0007669"/>
    <property type="project" value="UniProtKB-KW"/>
</dbReference>
<keyword evidence="5 10" id="KW-0274">FAD</keyword>
<dbReference type="PIRSF" id="PIRSF000196">
    <property type="entry name" value="Pro_dehydrog"/>
    <property type="match status" value="1"/>
</dbReference>
<keyword evidence="13" id="KW-1185">Reference proteome</keyword>
<keyword evidence="3" id="KW-0285">Flavoprotein</keyword>
<feature type="binding site" evidence="10">
    <location>
        <position position="166"/>
    </location>
    <ligand>
        <name>FAD</name>
        <dbReference type="ChEBI" id="CHEBI:57692"/>
    </ligand>
</feature>
<dbReference type="GO" id="GO:0004657">
    <property type="term" value="F:proline dehydrogenase activity"/>
    <property type="evidence" value="ECO:0007669"/>
    <property type="project" value="UniProtKB-EC"/>
</dbReference>
<evidence type="ECO:0000256" key="2">
    <source>
        <dbReference type="ARBA" id="ARBA00012695"/>
    </source>
</evidence>
<feature type="binding site" evidence="10">
    <location>
        <begin position="229"/>
        <end position="230"/>
    </location>
    <ligand>
        <name>FAD</name>
        <dbReference type="ChEBI" id="CHEBI:57692"/>
    </ligand>
</feature>
<comment type="cofactor">
    <cofactor evidence="10">
        <name>FAD</name>
        <dbReference type="ChEBI" id="CHEBI:57692"/>
    </cofactor>
    <text evidence="10">Binds 1 FAD per subunit.</text>
</comment>
<dbReference type="SUPFAM" id="SSF51730">
    <property type="entry name" value="FAD-linked oxidoreductase"/>
    <property type="match status" value="1"/>
</dbReference>
<evidence type="ECO:0000259" key="11">
    <source>
        <dbReference type="Pfam" id="PF01619"/>
    </source>
</evidence>
<keyword evidence="6" id="KW-0560">Oxidoreductase</keyword>
<organism evidence="12 13">
    <name type="scientific">Deinococcus detaillensis</name>
    <dbReference type="NCBI Taxonomy" id="2592048"/>
    <lineage>
        <taxon>Bacteria</taxon>
        <taxon>Thermotogati</taxon>
        <taxon>Deinococcota</taxon>
        <taxon>Deinococci</taxon>
        <taxon>Deinococcales</taxon>
        <taxon>Deinococcaceae</taxon>
        <taxon>Deinococcus</taxon>
    </lineage>
</organism>
<accession>A0A553UWS6</accession>
<evidence type="ECO:0000256" key="8">
    <source>
        <dbReference type="ARBA" id="ARBA00048779"/>
    </source>
</evidence>
<dbReference type="InterPro" id="IPR015659">
    <property type="entry name" value="Proline_oxidase"/>
</dbReference>
<comment type="pathway">
    <text evidence="1">Amino-acid degradation; L-proline degradation into L-glutamate; L-glutamate from L-proline: step 1/2.</text>
</comment>
<reference evidence="12 13" key="1">
    <citation type="submission" date="2019-07" db="EMBL/GenBank/DDBJ databases">
        <title>Deinococcus detaillus sp. nov., isolated from humus soil in Antarctica.</title>
        <authorList>
            <person name="Zhang K."/>
        </authorList>
    </citation>
    <scope>NUCLEOTIDE SEQUENCE [LARGE SCALE GENOMIC DNA]</scope>
    <source>
        <strain evidence="12 13">H1</strain>
    </source>
</reference>
<evidence type="ECO:0000256" key="3">
    <source>
        <dbReference type="ARBA" id="ARBA00022630"/>
    </source>
</evidence>
<protein>
    <recommendedName>
        <fullName evidence="2">proline dehydrogenase</fullName>
        <ecNumber evidence="2">1.5.5.2</ecNumber>
    </recommendedName>
</protein>
<keyword evidence="7" id="KW-0642">Proline metabolism</keyword>
<evidence type="ECO:0000313" key="13">
    <source>
        <dbReference type="Proteomes" id="UP000316092"/>
    </source>
</evidence>
<dbReference type="AlphaFoldDB" id="A0A553UWS6"/>
<dbReference type="EMBL" id="VKDB01000010">
    <property type="protein sequence ID" value="TSA84658.1"/>
    <property type="molecule type" value="Genomic_DNA"/>
</dbReference>
<gene>
    <name evidence="12" type="ORF">FNU79_10515</name>
</gene>
<evidence type="ECO:0000256" key="7">
    <source>
        <dbReference type="ARBA" id="ARBA00023062"/>
    </source>
</evidence>
<name>A0A553UWS6_9DEIO</name>
<dbReference type="PANTHER" id="PTHR13914">
    <property type="entry name" value="PROLINE OXIDASE"/>
    <property type="match status" value="1"/>
</dbReference>
<feature type="binding site" evidence="9">
    <location>
        <position position="292"/>
    </location>
    <ligand>
        <name>substrate</name>
    </ligand>
</feature>
<dbReference type="Pfam" id="PF01619">
    <property type="entry name" value="Pro_dh"/>
    <property type="match status" value="1"/>
</dbReference>
<evidence type="ECO:0000313" key="12">
    <source>
        <dbReference type="EMBL" id="TSA84658.1"/>
    </source>
</evidence>
<evidence type="ECO:0000256" key="10">
    <source>
        <dbReference type="PIRSR" id="PIRSR000196-2"/>
    </source>
</evidence>
<dbReference type="RefSeq" id="WP_143720807.1">
    <property type="nucleotide sequence ID" value="NZ_VKDB01000010.1"/>
</dbReference>